<dbReference type="RefSeq" id="XP_067714672.1">
    <property type="nucleotide sequence ID" value="XM_067858571.1"/>
</dbReference>
<evidence type="ECO:0000313" key="2">
    <source>
        <dbReference type="Proteomes" id="UP001497744"/>
    </source>
</evidence>
<organism evidence="1 2">
    <name type="scientific">Babesia caballi</name>
    <dbReference type="NCBI Taxonomy" id="5871"/>
    <lineage>
        <taxon>Eukaryota</taxon>
        <taxon>Sar</taxon>
        <taxon>Alveolata</taxon>
        <taxon>Apicomplexa</taxon>
        <taxon>Aconoidasida</taxon>
        <taxon>Piroplasmida</taxon>
        <taxon>Babesiidae</taxon>
        <taxon>Babesia</taxon>
    </lineage>
</organism>
<dbReference type="EMBL" id="BPLF01000002">
    <property type="protein sequence ID" value="GIX62603.1"/>
    <property type="molecule type" value="Genomic_DNA"/>
</dbReference>
<sequence length="311" mass="34137">MTSGDQKKSLTQAPENLKEAIDWVLRVSGGDQGSVPYPMNFVKTLHFILNTIPHTEDDFRSKALKEIKIDENAFQKGFIYRLAEGLQTFIGYEFKYEKQSHKIKIEGNGIVKSGEIYSGSSVPPQPPSNDTYTTAYGGSRLYDEDHKVENAKKKAVQCFFTAIQFIFEGLTELYYDCRNRWSGQSLSANSEPNQFMQKNGFDKTKLKTTMTGATIATQTLQSPTEFQKAHTAVSSNPSLDSFRSQLEQGAMSNTSDSPLSALYTLATYAYFHSTSPASPSFAGYSGLDALGGGAYGLNLGGLGTFMSALLA</sequence>
<dbReference type="Proteomes" id="UP001497744">
    <property type="component" value="Unassembled WGS sequence"/>
</dbReference>
<comment type="caution">
    <text evidence="1">The sequence shown here is derived from an EMBL/GenBank/DDBJ whole genome shotgun (WGS) entry which is preliminary data.</text>
</comment>
<proteinExistence type="predicted"/>
<name>A0AAV4LRL5_BABCB</name>
<accession>A0AAV4LRL5</accession>
<keyword evidence="2" id="KW-1185">Reference proteome</keyword>
<gene>
    <name evidence="1" type="ORF">BcabD6B2_20380</name>
</gene>
<dbReference type="GeneID" id="94194084"/>
<dbReference type="AlphaFoldDB" id="A0AAV4LRL5"/>
<reference evidence="1 2" key="1">
    <citation type="submission" date="2021-06" db="EMBL/GenBank/DDBJ databases">
        <title>Genome sequence of Babesia caballi.</title>
        <authorList>
            <person name="Yamagishi J."/>
            <person name="Kidaka T."/>
            <person name="Ochi A."/>
        </authorList>
    </citation>
    <scope>NUCLEOTIDE SEQUENCE [LARGE SCALE GENOMIC DNA]</scope>
    <source>
        <strain evidence="1">USDA-D6B2</strain>
    </source>
</reference>
<evidence type="ECO:0000313" key="1">
    <source>
        <dbReference type="EMBL" id="GIX62603.1"/>
    </source>
</evidence>
<protein>
    <submittedName>
        <fullName evidence="1">Variant erythrocyte surface antigen-1 family protein</fullName>
    </submittedName>
</protein>